<evidence type="ECO:0000313" key="1">
    <source>
        <dbReference type="EMBL" id="RMI08692.1"/>
    </source>
</evidence>
<protein>
    <submittedName>
        <fullName evidence="1">Uncharacterized protein</fullName>
    </submittedName>
</protein>
<proteinExistence type="predicted"/>
<keyword evidence="2" id="KW-1185">Reference proteome</keyword>
<dbReference type="AlphaFoldDB" id="A0A3M2J3K0"/>
<reference evidence="1 2" key="1">
    <citation type="submission" date="2018-10" db="EMBL/GenBank/DDBJ databases">
        <title>Isolation, diversity and antifungal activity of actinobacteria from wheat.</title>
        <authorList>
            <person name="Han C."/>
        </authorList>
    </citation>
    <scope>NUCLEOTIDE SEQUENCE [LARGE SCALE GENOMIC DNA]</scope>
    <source>
        <strain evidence="1 2">NEAU-YY56</strain>
    </source>
</reference>
<name>A0A3M2J3K0_9CELL</name>
<comment type="caution">
    <text evidence="1">The sequence shown here is derived from an EMBL/GenBank/DDBJ whole genome shotgun (WGS) entry which is preliminary data.</text>
</comment>
<evidence type="ECO:0000313" key="2">
    <source>
        <dbReference type="Proteomes" id="UP000269289"/>
    </source>
</evidence>
<sequence>MQISTRRWGVGLTAVAVESADRERRGLRLLVPSGECSSSATVAVPKEMRVGDEADVQIVTPGRMQFNGPPELRTQLDVGCLSASGAVSVGRAATTPVTPA</sequence>
<organism evidence="1 2">
    <name type="scientific">Cellulomonas triticagri</name>
    <dbReference type="NCBI Taxonomy" id="2483352"/>
    <lineage>
        <taxon>Bacteria</taxon>
        <taxon>Bacillati</taxon>
        <taxon>Actinomycetota</taxon>
        <taxon>Actinomycetes</taxon>
        <taxon>Micrococcales</taxon>
        <taxon>Cellulomonadaceae</taxon>
        <taxon>Cellulomonas</taxon>
    </lineage>
</organism>
<accession>A0A3M2J3K0</accession>
<dbReference type="Proteomes" id="UP000269289">
    <property type="component" value="Unassembled WGS sequence"/>
</dbReference>
<dbReference type="EMBL" id="RFFI01000075">
    <property type="protein sequence ID" value="RMI08692.1"/>
    <property type="molecule type" value="Genomic_DNA"/>
</dbReference>
<gene>
    <name evidence="1" type="ORF">EBM89_13470</name>
</gene>